<dbReference type="PATRIC" id="fig|1458307.3.peg.1481"/>
<keyword evidence="3" id="KW-0812">Transmembrane</keyword>
<evidence type="ECO:0000256" key="5">
    <source>
        <dbReference type="ARBA" id="ARBA00023136"/>
    </source>
</evidence>
<keyword evidence="2" id="KW-1003">Cell membrane</keyword>
<sequence length="366" mass="40500">MEAYVGYFLYLLSLLTVGGIYAIFALGLNVQWGFAGLFNVGIVGFAAVGAYTYALLTTAESTFHLGGFGLPLPIGMFVGMVMSAIVAAFIGLICIRLRADYLAIATIGIAEIIKLILKNETEVTNGPRGINKIPRAWEHFSEERFYSSWPMSWFGTPENWEAFFDKLPNWYWQPLFAATILLIMYIIYRMLERARTAPWGRMMTAIRENEPAARASGKNVTRRRIEAFVIGAAIMGLAGALFAQHLRLIEPTNTFDPAKVTFLTWVMLILGGSGNNRGAILGAFLIWTIWSASELVITGGIDLISNIFSTLDPSFLQTRAGFLRMMLIGILMQVILQRYPEGILPEVRPASPKAEKQDAGSMGETK</sequence>
<evidence type="ECO:0000256" key="3">
    <source>
        <dbReference type="ARBA" id="ARBA00022692"/>
    </source>
</evidence>
<dbReference type="STRING" id="1458307.OSB_14630"/>
<dbReference type="GO" id="GO:0015658">
    <property type="term" value="F:branched-chain amino acid transmembrane transporter activity"/>
    <property type="evidence" value="ECO:0007669"/>
    <property type="project" value="InterPro"/>
</dbReference>
<comment type="subcellular location">
    <subcellularLocation>
        <location evidence="1">Cell membrane</location>
        <topology evidence="1">Multi-pass membrane protein</topology>
    </subcellularLocation>
</comment>
<dbReference type="PANTHER" id="PTHR30482">
    <property type="entry name" value="HIGH-AFFINITY BRANCHED-CHAIN AMINO ACID TRANSPORT SYSTEM PERMEASE"/>
    <property type="match status" value="1"/>
</dbReference>
<keyword evidence="4" id="KW-1133">Transmembrane helix</keyword>
<evidence type="ECO:0000313" key="6">
    <source>
        <dbReference type="EMBL" id="AKS46015.1"/>
    </source>
</evidence>
<dbReference type="RefSeq" id="WP_049834351.1">
    <property type="nucleotide sequence ID" value="NZ_CP012160.1"/>
</dbReference>
<reference evidence="6 7" key="1">
    <citation type="journal article" date="2015" name="Genome Announc.">
        <title>Closed Genome Sequence of Octadecabacter temperatus SB1, the First Mesophilic Species of the Genus Octadecabacter.</title>
        <authorList>
            <person name="Voget S."/>
            <person name="Billerbeck S."/>
            <person name="Simon M."/>
            <person name="Daniel R."/>
        </authorList>
    </citation>
    <scope>NUCLEOTIDE SEQUENCE [LARGE SCALE GENOMIC DNA]</scope>
    <source>
        <strain evidence="6 7">SB1</strain>
    </source>
</reference>
<dbReference type="AlphaFoldDB" id="A0A0K0Y500"/>
<accession>A0A0K0Y500</accession>
<dbReference type="OrthoDB" id="9814461at2"/>
<evidence type="ECO:0000313" key="7">
    <source>
        <dbReference type="Proteomes" id="UP000067444"/>
    </source>
</evidence>
<dbReference type="PANTHER" id="PTHR30482:SF10">
    <property type="entry name" value="HIGH-AFFINITY BRANCHED-CHAIN AMINO ACID TRANSPORT PROTEIN BRAE"/>
    <property type="match status" value="1"/>
</dbReference>
<evidence type="ECO:0000256" key="4">
    <source>
        <dbReference type="ARBA" id="ARBA00022989"/>
    </source>
</evidence>
<dbReference type="GO" id="GO:0005886">
    <property type="term" value="C:plasma membrane"/>
    <property type="evidence" value="ECO:0007669"/>
    <property type="project" value="UniProtKB-SubCell"/>
</dbReference>
<keyword evidence="7" id="KW-1185">Reference proteome</keyword>
<name>A0A0K0Y500_9RHOB</name>
<dbReference type="EMBL" id="CP012160">
    <property type="protein sequence ID" value="AKS46015.1"/>
    <property type="molecule type" value="Genomic_DNA"/>
</dbReference>
<protein>
    <submittedName>
        <fullName evidence="6">Leucine/isoleucine/valine transporter permease subunit</fullName>
    </submittedName>
</protein>
<dbReference type="Proteomes" id="UP000067444">
    <property type="component" value="Chromosome"/>
</dbReference>
<dbReference type="CDD" id="cd06581">
    <property type="entry name" value="TM_PBP1_LivM_like"/>
    <property type="match status" value="1"/>
</dbReference>
<dbReference type="InterPro" id="IPR043428">
    <property type="entry name" value="LivM-like"/>
</dbReference>
<dbReference type="KEGG" id="otm:OSB_14630"/>
<dbReference type="Pfam" id="PF02653">
    <property type="entry name" value="BPD_transp_2"/>
    <property type="match status" value="1"/>
</dbReference>
<evidence type="ECO:0000256" key="2">
    <source>
        <dbReference type="ARBA" id="ARBA00022475"/>
    </source>
</evidence>
<proteinExistence type="predicted"/>
<keyword evidence="5" id="KW-0472">Membrane</keyword>
<evidence type="ECO:0000256" key="1">
    <source>
        <dbReference type="ARBA" id="ARBA00004651"/>
    </source>
</evidence>
<organism evidence="6 7">
    <name type="scientific">Octadecabacter temperatus</name>
    <dbReference type="NCBI Taxonomy" id="1458307"/>
    <lineage>
        <taxon>Bacteria</taxon>
        <taxon>Pseudomonadati</taxon>
        <taxon>Pseudomonadota</taxon>
        <taxon>Alphaproteobacteria</taxon>
        <taxon>Rhodobacterales</taxon>
        <taxon>Roseobacteraceae</taxon>
        <taxon>Octadecabacter</taxon>
    </lineage>
</organism>
<gene>
    <name evidence="6" type="ORF">OSB_14630</name>
</gene>
<dbReference type="InterPro" id="IPR001851">
    <property type="entry name" value="ABC_transp_permease"/>
</dbReference>